<dbReference type="InterPro" id="IPR027417">
    <property type="entry name" value="P-loop_NTPase"/>
</dbReference>
<dbReference type="CDD" id="cd06170">
    <property type="entry name" value="LuxR_C_like"/>
    <property type="match status" value="1"/>
</dbReference>
<sequence length="982" mass="104685">MSDPAATIDLVALTVDLPFVGRADQVDRFRAALGRAREGEPSVLLVSGDAGVGKTRALTRMAEIARAEGAWVVVSHCVDLGEVGLPYLPFTETLQQLRGRCDEVDQAIAARPALGRLLDVGLAEPAAGGADQAARGQLFDGIASAIGAGGRPDRPLVLIIEDLHWADPSSRDVLRFLIARLRTEPLVVVASYRTDDLHRRHPLRPTLSELLRHPRVDHVELSPFTRDELAQFGAAITGHPLPDQVLQRVLRRSEGNAYFAQELLESGPDTAALPGSLADVLHARLERLDPAVQALAGIASVAGRRVSGELLTAVAGGRPDFADPGTVDAALREAIAHHVLATEDARWIVFRHALLAEAVYGDLLPGEVTGLHRAYQQQIAANPSLGSPAELAYHALRAHELPVALTASSAAAQEAVDVLAPAEALRHLETVISLWDAVPDAAQRLGRDLVDVQMAAAAAASRAGRPARAAALAVSALDRSDEARSARLTPDAAYYLIDDQREREALDRAARALRVLDAEGPSADRARLLAAQARSALNCDHDDEAQAIAERAVAEARAFSVPAAEADALTTLGVLAVNEADLAGDLFGRSLELARSVGDLTAELRATHNLTANRYYAGDLTAAAQICAAGIDRARSTGVLWMGYGVGLLLYRELIRYLSGDLRRPEPSMDMVPESVRTILSTIELYAAVARGDEDALDRGRAVEIDWSRDPMMALTSGGCTIDALTWAGEHQAAVDLTFRLTDFMSRAWNDYFLGGIWLSALGLAALADRATQTRLTGGDLAGDLATGAQLLERMEQTARRGRPRGGQLGPEGRGWVARARAEYSRLIGEPDPDLWRAAVTEFAYGYRYEEARSRWRLAEALAARGDRSGATVEASTALRAAQDMGARPLAAALIDLGRRARLDLPGSTSSGGVLTGREEEVLRLVAAGLTNRQIGERLYISGKTVSVHISNVLGKLGVGGRAEAVAVAHRRGLLPDPPPAG</sequence>
<dbReference type="GO" id="GO:0003677">
    <property type="term" value="F:DNA binding"/>
    <property type="evidence" value="ECO:0007669"/>
    <property type="project" value="InterPro"/>
</dbReference>
<evidence type="ECO:0000256" key="1">
    <source>
        <dbReference type="ARBA" id="ARBA00022741"/>
    </source>
</evidence>
<dbReference type="PANTHER" id="PTHR16305:SF35">
    <property type="entry name" value="TRANSCRIPTIONAL ACTIVATOR DOMAIN"/>
    <property type="match status" value="1"/>
</dbReference>
<evidence type="ECO:0000256" key="2">
    <source>
        <dbReference type="ARBA" id="ARBA00022840"/>
    </source>
</evidence>
<evidence type="ECO:0000259" key="3">
    <source>
        <dbReference type="PROSITE" id="PS50043"/>
    </source>
</evidence>
<gene>
    <name evidence="4" type="ordered locus">Namu_5023</name>
</gene>
<dbReference type="Gene3D" id="3.40.50.300">
    <property type="entry name" value="P-loop containing nucleotide triphosphate hydrolases"/>
    <property type="match status" value="1"/>
</dbReference>
<dbReference type="STRING" id="479431.Namu_5023"/>
<dbReference type="PRINTS" id="PR00038">
    <property type="entry name" value="HTHLUXR"/>
</dbReference>
<dbReference type="Proteomes" id="UP000002218">
    <property type="component" value="Chromosome"/>
</dbReference>
<dbReference type="GO" id="GO:0004016">
    <property type="term" value="F:adenylate cyclase activity"/>
    <property type="evidence" value="ECO:0007669"/>
    <property type="project" value="TreeGrafter"/>
</dbReference>
<feature type="domain" description="HTH luxR-type" evidence="3">
    <location>
        <begin position="908"/>
        <end position="973"/>
    </location>
</feature>
<dbReference type="eggNOG" id="COG2909">
    <property type="taxonomic scope" value="Bacteria"/>
</dbReference>
<dbReference type="SUPFAM" id="SSF52540">
    <property type="entry name" value="P-loop containing nucleoside triphosphate hydrolases"/>
    <property type="match status" value="1"/>
</dbReference>
<dbReference type="Pfam" id="PF13191">
    <property type="entry name" value="AAA_16"/>
    <property type="match status" value="1"/>
</dbReference>
<proteinExistence type="predicted"/>
<dbReference type="InParanoid" id="C8XB03"/>
<dbReference type="PROSITE" id="PS00622">
    <property type="entry name" value="HTH_LUXR_1"/>
    <property type="match status" value="1"/>
</dbReference>
<protein>
    <submittedName>
        <fullName evidence="4">Transcriptional regulator, LuxR family</fullName>
    </submittedName>
</protein>
<dbReference type="SMART" id="SM00421">
    <property type="entry name" value="HTH_LUXR"/>
    <property type="match status" value="1"/>
</dbReference>
<reference evidence="5" key="1">
    <citation type="submission" date="2009-09" db="EMBL/GenBank/DDBJ databases">
        <title>The complete genome of Nakamurella multipartita DSM 44233.</title>
        <authorList>
            <consortium name="US DOE Joint Genome Institute (JGI-PGF)"/>
            <person name="Lucas S."/>
            <person name="Copeland A."/>
            <person name="Lapidus A."/>
            <person name="Glavina del Rio T."/>
            <person name="Dalin E."/>
            <person name="Tice H."/>
            <person name="Bruce D."/>
            <person name="Goodwin L."/>
            <person name="Pitluck S."/>
            <person name="Kyrpides N."/>
            <person name="Mavromatis K."/>
            <person name="Ivanova N."/>
            <person name="Ovchinnikova G."/>
            <person name="Sims D."/>
            <person name="Meincke L."/>
            <person name="Brettin T."/>
            <person name="Detter J.C."/>
            <person name="Han C."/>
            <person name="Larimer F."/>
            <person name="Land M."/>
            <person name="Hauser L."/>
            <person name="Markowitz V."/>
            <person name="Cheng J.-F."/>
            <person name="Hugenholtz P."/>
            <person name="Woyke T."/>
            <person name="Wu D."/>
            <person name="Klenk H.-P."/>
            <person name="Eisen J.A."/>
        </authorList>
    </citation>
    <scope>NUCLEOTIDE SEQUENCE [LARGE SCALE GENOMIC DNA]</scope>
    <source>
        <strain evidence="5">ATCC 700099 / DSM 44233 / CIP 104796 / JCM 9543 / NBRC 105858 / Y-104</strain>
    </source>
</reference>
<organism evidence="4 5">
    <name type="scientific">Nakamurella multipartita (strain ATCC 700099 / DSM 44233 / CIP 104796 / JCM 9543 / NBRC 105858 / Y-104)</name>
    <name type="common">Microsphaera multipartita</name>
    <dbReference type="NCBI Taxonomy" id="479431"/>
    <lineage>
        <taxon>Bacteria</taxon>
        <taxon>Bacillati</taxon>
        <taxon>Actinomycetota</taxon>
        <taxon>Actinomycetes</taxon>
        <taxon>Nakamurellales</taxon>
        <taxon>Nakamurellaceae</taxon>
        <taxon>Nakamurella</taxon>
    </lineage>
</organism>
<keyword evidence="5" id="KW-1185">Reference proteome</keyword>
<dbReference type="Pfam" id="PF00196">
    <property type="entry name" value="GerE"/>
    <property type="match status" value="1"/>
</dbReference>
<dbReference type="GO" id="GO:0005737">
    <property type="term" value="C:cytoplasm"/>
    <property type="evidence" value="ECO:0007669"/>
    <property type="project" value="TreeGrafter"/>
</dbReference>
<dbReference type="InterPro" id="IPR016032">
    <property type="entry name" value="Sig_transdc_resp-reg_C-effctor"/>
</dbReference>
<accession>C8XB03</accession>
<dbReference type="Gene3D" id="1.25.40.10">
    <property type="entry name" value="Tetratricopeptide repeat domain"/>
    <property type="match status" value="1"/>
</dbReference>
<keyword evidence="2" id="KW-0067">ATP-binding</keyword>
<dbReference type="EMBL" id="CP001737">
    <property type="protein sequence ID" value="ACV81295.1"/>
    <property type="molecule type" value="Genomic_DNA"/>
</dbReference>
<dbReference type="HOGENOM" id="CLU_006850_0_2_11"/>
<reference evidence="4 5" key="2">
    <citation type="journal article" date="2010" name="Stand. Genomic Sci.">
        <title>Complete genome sequence of Nakamurella multipartita type strain (Y-104).</title>
        <authorList>
            <person name="Tice H."/>
            <person name="Mayilraj S."/>
            <person name="Sims D."/>
            <person name="Lapidus A."/>
            <person name="Nolan M."/>
            <person name="Lucas S."/>
            <person name="Glavina Del Rio T."/>
            <person name="Copeland A."/>
            <person name="Cheng J.F."/>
            <person name="Meincke L."/>
            <person name="Bruce D."/>
            <person name="Goodwin L."/>
            <person name="Pitluck S."/>
            <person name="Ivanova N."/>
            <person name="Mavromatis K."/>
            <person name="Ovchinnikova G."/>
            <person name="Pati A."/>
            <person name="Chen A."/>
            <person name="Palaniappan K."/>
            <person name="Land M."/>
            <person name="Hauser L."/>
            <person name="Chang Y.J."/>
            <person name="Jeffries C.D."/>
            <person name="Detter J.C."/>
            <person name="Brettin T."/>
            <person name="Rohde M."/>
            <person name="Goker M."/>
            <person name="Bristow J."/>
            <person name="Eisen J.A."/>
            <person name="Markowitz V."/>
            <person name="Hugenholtz P."/>
            <person name="Kyrpides N.C."/>
            <person name="Klenk H.P."/>
            <person name="Chen F."/>
        </authorList>
    </citation>
    <scope>NUCLEOTIDE SEQUENCE [LARGE SCALE GENOMIC DNA]</scope>
    <source>
        <strain evidence="5">ATCC 700099 / DSM 44233 / CIP 104796 / JCM 9543 / NBRC 105858 / Y-104</strain>
    </source>
</reference>
<name>C8XB03_NAKMY</name>
<dbReference type="PANTHER" id="PTHR16305">
    <property type="entry name" value="TESTICULAR SOLUBLE ADENYLYL CYCLASE"/>
    <property type="match status" value="1"/>
</dbReference>
<dbReference type="InterPro" id="IPR041664">
    <property type="entry name" value="AAA_16"/>
</dbReference>
<dbReference type="PROSITE" id="PS50043">
    <property type="entry name" value="HTH_LUXR_2"/>
    <property type="match status" value="1"/>
</dbReference>
<evidence type="ECO:0000313" key="4">
    <source>
        <dbReference type="EMBL" id="ACV81295.1"/>
    </source>
</evidence>
<dbReference type="GO" id="GO:0006355">
    <property type="term" value="P:regulation of DNA-templated transcription"/>
    <property type="evidence" value="ECO:0007669"/>
    <property type="project" value="InterPro"/>
</dbReference>
<dbReference type="InterPro" id="IPR036388">
    <property type="entry name" value="WH-like_DNA-bd_sf"/>
</dbReference>
<dbReference type="AlphaFoldDB" id="C8XB03"/>
<dbReference type="InterPro" id="IPR000792">
    <property type="entry name" value="Tscrpt_reg_LuxR_C"/>
</dbReference>
<dbReference type="GO" id="GO:0005524">
    <property type="term" value="F:ATP binding"/>
    <property type="evidence" value="ECO:0007669"/>
    <property type="project" value="UniProtKB-KW"/>
</dbReference>
<dbReference type="KEGG" id="nml:Namu_5023"/>
<evidence type="ECO:0000313" key="5">
    <source>
        <dbReference type="Proteomes" id="UP000002218"/>
    </source>
</evidence>
<dbReference type="SUPFAM" id="SSF46894">
    <property type="entry name" value="C-terminal effector domain of the bipartite response regulators"/>
    <property type="match status" value="1"/>
</dbReference>
<dbReference type="InterPro" id="IPR011990">
    <property type="entry name" value="TPR-like_helical_dom_sf"/>
</dbReference>
<keyword evidence="1" id="KW-0547">Nucleotide-binding</keyword>
<dbReference type="Gene3D" id="1.10.10.10">
    <property type="entry name" value="Winged helix-like DNA-binding domain superfamily/Winged helix DNA-binding domain"/>
    <property type="match status" value="1"/>
</dbReference>